<evidence type="ECO:0000313" key="6">
    <source>
        <dbReference type="EMBL" id="CAF2126161.1"/>
    </source>
</evidence>
<dbReference type="Gene3D" id="2.40.128.20">
    <property type="match status" value="1"/>
</dbReference>
<keyword evidence="10" id="KW-1185">Reference proteome</keyword>
<evidence type="ECO:0000313" key="9">
    <source>
        <dbReference type="Proteomes" id="UP000663856"/>
    </source>
</evidence>
<gene>
    <name evidence="7" type="ORF">OVN521_LOCUS20650</name>
    <name evidence="8" type="ORF">UXM345_LOCUS31900</name>
    <name evidence="5" type="ORF">WKI299_LOCUS12650</name>
    <name evidence="6" type="ORF">XDN619_LOCUS23790</name>
</gene>
<comment type="caution">
    <text evidence="5">The sequence shown here is derived from an EMBL/GenBank/DDBJ whole genome shotgun (WGS) entry which is preliminary data.</text>
</comment>
<feature type="transmembrane region" description="Helical" evidence="3">
    <location>
        <begin position="240"/>
        <end position="264"/>
    </location>
</feature>
<evidence type="ECO:0000256" key="1">
    <source>
        <dbReference type="ARBA" id="ARBA00008390"/>
    </source>
</evidence>
<feature type="domain" description="Lipocalin/cytosolic fatty-acid binding" evidence="4">
    <location>
        <begin position="13"/>
        <end position="128"/>
    </location>
</feature>
<evidence type="ECO:0000313" key="5">
    <source>
        <dbReference type="EMBL" id="CAF2063753.1"/>
    </source>
</evidence>
<keyword evidence="3" id="KW-0472">Membrane</keyword>
<dbReference type="InterPro" id="IPR000566">
    <property type="entry name" value="Lipocln_cytosolic_FA-bd_dom"/>
</dbReference>
<dbReference type="CDD" id="cd00742">
    <property type="entry name" value="FABP"/>
    <property type="match status" value="1"/>
</dbReference>
<evidence type="ECO:0000256" key="3">
    <source>
        <dbReference type="SAM" id="Phobius"/>
    </source>
</evidence>
<organism evidence="5 9">
    <name type="scientific">Rotaria magnacalcarata</name>
    <dbReference type="NCBI Taxonomy" id="392030"/>
    <lineage>
        <taxon>Eukaryota</taxon>
        <taxon>Metazoa</taxon>
        <taxon>Spiralia</taxon>
        <taxon>Gnathifera</taxon>
        <taxon>Rotifera</taxon>
        <taxon>Eurotatoria</taxon>
        <taxon>Bdelloidea</taxon>
        <taxon>Philodinida</taxon>
        <taxon>Philodinidae</taxon>
        <taxon>Rotaria</taxon>
    </lineage>
</organism>
<dbReference type="InterPro" id="IPR012674">
    <property type="entry name" value="Calycin"/>
</dbReference>
<accession>A0A816QPX5</accession>
<reference evidence="5" key="1">
    <citation type="submission" date="2021-02" db="EMBL/GenBank/DDBJ databases">
        <authorList>
            <person name="Nowell W R."/>
        </authorList>
    </citation>
    <scope>NUCLEOTIDE SEQUENCE</scope>
</reference>
<dbReference type="Pfam" id="PF00061">
    <property type="entry name" value="Lipocalin"/>
    <property type="match status" value="1"/>
</dbReference>
<evidence type="ECO:0000313" key="7">
    <source>
        <dbReference type="EMBL" id="CAF4096353.1"/>
    </source>
</evidence>
<dbReference type="Proteomes" id="UP000663866">
    <property type="component" value="Unassembled WGS sequence"/>
</dbReference>
<dbReference type="InterPro" id="IPR031259">
    <property type="entry name" value="ILBP"/>
</dbReference>
<evidence type="ECO:0000313" key="8">
    <source>
        <dbReference type="EMBL" id="CAF4272717.1"/>
    </source>
</evidence>
<dbReference type="EMBL" id="CAJOBG010004127">
    <property type="protein sequence ID" value="CAF4096353.1"/>
    <property type="molecule type" value="Genomic_DNA"/>
</dbReference>
<name>A0A816QPX5_9BILA</name>
<proteinExistence type="inferred from homology"/>
<keyword evidence="3" id="KW-0812">Transmembrane</keyword>
<dbReference type="SUPFAM" id="SSF50814">
    <property type="entry name" value="Lipocalins"/>
    <property type="match status" value="1"/>
</dbReference>
<dbReference type="PANTHER" id="PTHR11955">
    <property type="entry name" value="FATTY ACID BINDING PROTEIN"/>
    <property type="match status" value="1"/>
</dbReference>
<dbReference type="InterPro" id="IPR000463">
    <property type="entry name" value="Fatty_acid-bd"/>
</dbReference>
<dbReference type="Proteomes" id="UP000663856">
    <property type="component" value="Unassembled WGS sequence"/>
</dbReference>
<comment type="similarity">
    <text evidence="1">Belongs to the calycin superfamily. Fatty-acid binding protein (FABP) family.</text>
</comment>
<dbReference type="EMBL" id="CAJOBF010009310">
    <property type="protein sequence ID" value="CAF4272717.1"/>
    <property type="molecule type" value="Genomic_DNA"/>
</dbReference>
<dbReference type="Proteomes" id="UP000663887">
    <property type="component" value="Unassembled WGS sequence"/>
</dbReference>
<dbReference type="GO" id="GO:0008289">
    <property type="term" value="F:lipid binding"/>
    <property type="evidence" value="ECO:0007669"/>
    <property type="project" value="UniProtKB-KW"/>
</dbReference>
<protein>
    <recommendedName>
        <fullName evidence="4">Lipocalin/cytosolic fatty-acid binding domain-containing protein</fullName>
    </recommendedName>
</protein>
<keyword evidence="2" id="KW-0446">Lipid-binding</keyword>
<keyword evidence="3" id="KW-1133">Transmembrane helix</keyword>
<evidence type="ECO:0000259" key="4">
    <source>
        <dbReference type="Pfam" id="PF00061"/>
    </source>
</evidence>
<dbReference type="AlphaFoldDB" id="A0A816QPX5"/>
<sequence length="282" mass="32007">MASADSDIQMLKGTWDYVDGENFDEYLKEAGISWVLRQAAKAVTKEKMIISADNNGKWTLKSESTLKNTVYEFTPGVEFNETRADGAEVKSTITFDNNTSRWIHNAIDKQGKLVHIERYVDDKDKQQVELTCGNVKARRRRALYLSEYQQTREPSNQRTFSLQDMLFQDNEEDKTRTTRIIPDIPDPVLTSDLSTSLIDVTLKNNRPISSPPVGKKTKQHAHRFRPIDLILKMKLNSRECVLLILLIISIILALLAPVVTIKLFCKSIPCNTTMTSGKLSAI</sequence>
<dbReference type="PRINTS" id="PR00178">
    <property type="entry name" value="FATTYACIDBP"/>
</dbReference>
<dbReference type="EMBL" id="CAJNRF010004714">
    <property type="protein sequence ID" value="CAF2063753.1"/>
    <property type="molecule type" value="Genomic_DNA"/>
</dbReference>
<dbReference type="EMBL" id="CAJNRG010010815">
    <property type="protein sequence ID" value="CAF2126161.1"/>
    <property type="molecule type" value="Genomic_DNA"/>
</dbReference>
<evidence type="ECO:0000256" key="2">
    <source>
        <dbReference type="ARBA" id="ARBA00023121"/>
    </source>
</evidence>
<dbReference type="Proteomes" id="UP000663842">
    <property type="component" value="Unassembled WGS sequence"/>
</dbReference>
<evidence type="ECO:0000313" key="10">
    <source>
        <dbReference type="Proteomes" id="UP000663866"/>
    </source>
</evidence>